<dbReference type="RefSeq" id="WP_305990993.1">
    <property type="nucleotide sequence ID" value="NZ_JAVAMP010000002.1"/>
</dbReference>
<proteinExistence type="predicted"/>
<name>A0ABT9IWD9_9BACL</name>
<evidence type="ECO:0000313" key="2">
    <source>
        <dbReference type="Proteomes" id="UP001231941"/>
    </source>
</evidence>
<dbReference type="Proteomes" id="UP001231941">
    <property type="component" value="Unassembled WGS sequence"/>
</dbReference>
<protein>
    <submittedName>
        <fullName evidence="1">Uncharacterized protein</fullName>
    </submittedName>
</protein>
<reference evidence="1 2" key="1">
    <citation type="submission" date="2023-08" db="EMBL/GenBank/DDBJ databases">
        <authorList>
            <person name="Park J.-S."/>
        </authorList>
    </citation>
    <scope>NUCLEOTIDE SEQUENCE [LARGE SCALE GENOMIC DNA]</scope>
    <source>
        <strain evidence="1 2">2205SS18-9</strain>
    </source>
</reference>
<comment type="caution">
    <text evidence="1">The sequence shown here is derived from an EMBL/GenBank/DDBJ whole genome shotgun (WGS) entry which is preliminary data.</text>
</comment>
<keyword evidence="2" id="KW-1185">Reference proteome</keyword>
<sequence length="434" mass="49249">MSDAHRRSKLKLKEQLIPASYDSFHVNCQQDANAIYRGNSVNPIEAIYSIREGQGVFRGNCIAVEEGTLNHATNGGLRADTVKTTSQAWDESLNGNIYCSGWSSGYNGGVSEPTVGYHAHINTEKFGYPVMEFINKNSVYNQKHRWLGFSQQISDNVEADFGWAEGVEVSVSLDIMTDHVDKGINLGLYHKAPDGTTNTFSGTQSTYFCNEAYKWERHTKTYILSATQWDFTKRCVIYVYGHYKRNDYEGVGWVKNIQVETKGISTSFTESERSNGNLVYPLNMESNIFTVNFWAKAHEGGNFYLDILAPDYSNRIFFRPNNETSIDGGKVIDGTAYYIGSSTVNNTYDWNMYTLVSNGSMMSMYQNGKLLKQADIGLLGENTINFTLNGSGRWNFLNDEIRIDSVVYSTEDIQVWYESQALFYNPYDYRAYVY</sequence>
<dbReference type="SUPFAM" id="SSF49899">
    <property type="entry name" value="Concanavalin A-like lectins/glucanases"/>
    <property type="match status" value="1"/>
</dbReference>
<evidence type="ECO:0000313" key="1">
    <source>
        <dbReference type="EMBL" id="MDP5273686.1"/>
    </source>
</evidence>
<dbReference type="EMBL" id="JAVAMP010000002">
    <property type="protein sequence ID" value="MDP5273686.1"/>
    <property type="molecule type" value="Genomic_DNA"/>
</dbReference>
<organism evidence="1 2">
    <name type="scientific">Chengkuizengella axinellae</name>
    <dbReference type="NCBI Taxonomy" id="3064388"/>
    <lineage>
        <taxon>Bacteria</taxon>
        <taxon>Bacillati</taxon>
        <taxon>Bacillota</taxon>
        <taxon>Bacilli</taxon>
        <taxon>Bacillales</taxon>
        <taxon>Paenibacillaceae</taxon>
        <taxon>Chengkuizengella</taxon>
    </lineage>
</organism>
<dbReference type="Gene3D" id="2.60.120.200">
    <property type="match status" value="1"/>
</dbReference>
<dbReference type="InterPro" id="IPR013320">
    <property type="entry name" value="ConA-like_dom_sf"/>
</dbReference>
<gene>
    <name evidence="1" type="ORF">Q5Y73_06195</name>
</gene>
<accession>A0ABT9IWD9</accession>